<reference evidence="3 4" key="1">
    <citation type="submission" date="2018-01" db="EMBL/GenBank/DDBJ databases">
        <title>Genomic Sequence of Chromobacterium MWU13-2610 from wild cranberry bogs within the Cape Cod National Seashore.</title>
        <authorList>
            <person name="O'Hara-Hanley K."/>
            <person name="Soby S."/>
            <person name="Harrison A."/>
        </authorList>
    </citation>
    <scope>NUCLEOTIDE SEQUENCE [LARGE SCALE GENOMIC DNA]</scope>
    <source>
        <strain evidence="3 4">MWU13-2610</strain>
    </source>
</reference>
<name>A0A2K4MQ19_9NEIS</name>
<evidence type="ECO:0000313" key="3">
    <source>
        <dbReference type="EMBL" id="POA99194.1"/>
    </source>
</evidence>
<accession>A0A2K4MQ19</accession>
<evidence type="ECO:0000256" key="1">
    <source>
        <dbReference type="ARBA" id="ARBA00022801"/>
    </source>
</evidence>
<dbReference type="Gene3D" id="3.40.50.850">
    <property type="entry name" value="Isochorismatase-like"/>
    <property type="match status" value="1"/>
</dbReference>
<dbReference type="InterPro" id="IPR000868">
    <property type="entry name" value="Isochorismatase-like_dom"/>
</dbReference>
<dbReference type="AlphaFoldDB" id="A0A2K4MQ19"/>
<keyword evidence="1 3" id="KW-0378">Hydrolase</keyword>
<dbReference type="InterPro" id="IPR050272">
    <property type="entry name" value="Isochorismatase-like_hydrls"/>
</dbReference>
<protein>
    <submittedName>
        <fullName evidence="3">Cysteine hydrolase</fullName>
    </submittedName>
</protein>
<proteinExistence type="predicted"/>
<dbReference type="SUPFAM" id="SSF52499">
    <property type="entry name" value="Isochorismatase-like hydrolases"/>
    <property type="match status" value="1"/>
</dbReference>
<evidence type="ECO:0000259" key="2">
    <source>
        <dbReference type="Pfam" id="PF00857"/>
    </source>
</evidence>
<dbReference type="InterPro" id="IPR036380">
    <property type="entry name" value="Isochorismatase-like_sf"/>
</dbReference>
<dbReference type="EMBL" id="PPTF01000026">
    <property type="protein sequence ID" value="POA99194.1"/>
    <property type="molecule type" value="Genomic_DNA"/>
</dbReference>
<dbReference type="RefSeq" id="WP_103319022.1">
    <property type="nucleotide sequence ID" value="NZ_PPTF01000026.1"/>
</dbReference>
<dbReference type="PANTHER" id="PTHR43540:SF6">
    <property type="entry name" value="ISOCHORISMATASE-LIKE DOMAIN-CONTAINING PROTEIN"/>
    <property type="match status" value="1"/>
</dbReference>
<evidence type="ECO:0000313" key="4">
    <source>
        <dbReference type="Proteomes" id="UP000236416"/>
    </source>
</evidence>
<organism evidence="3 4">
    <name type="scientific">Chromobacterium sinusclupearum</name>
    <dbReference type="NCBI Taxonomy" id="2077146"/>
    <lineage>
        <taxon>Bacteria</taxon>
        <taxon>Pseudomonadati</taxon>
        <taxon>Pseudomonadota</taxon>
        <taxon>Betaproteobacteria</taxon>
        <taxon>Neisseriales</taxon>
        <taxon>Chromobacteriaceae</taxon>
        <taxon>Chromobacterium</taxon>
    </lineage>
</organism>
<dbReference type="Pfam" id="PF00857">
    <property type="entry name" value="Isochorismatase"/>
    <property type="match status" value="1"/>
</dbReference>
<keyword evidence="4" id="KW-1185">Reference proteome</keyword>
<feature type="domain" description="Isochorismatase-like" evidence="2">
    <location>
        <begin position="4"/>
        <end position="141"/>
    </location>
</feature>
<dbReference type="Proteomes" id="UP000236416">
    <property type="component" value="Unassembled WGS sequence"/>
</dbReference>
<dbReference type="PANTHER" id="PTHR43540">
    <property type="entry name" value="PEROXYUREIDOACRYLATE/UREIDOACRYLATE AMIDOHYDROLASE-RELATED"/>
    <property type="match status" value="1"/>
</dbReference>
<sequence length="189" mass="20911">MKQTALLVIDVQDSFLSRPYWDERELPAYREAQRALIAGAEARGSLVVNILHVDDDASFRVESGLVRPQAWLTHQPAATFVKHVHNALTDSGLQAWLDARGIRRLAISGIRTEQCCETTARVASDLGYEVDFVSEATLTFAMTHPASGRVYSPAEIRERTELVLAGRFATIVTVDEALRRMACAAELVD</sequence>
<gene>
    <name evidence="3" type="ORF">C2134_07955</name>
</gene>
<comment type="caution">
    <text evidence="3">The sequence shown here is derived from an EMBL/GenBank/DDBJ whole genome shotgun (WGS) entry which is preliminary data.</text>
</comment>
<dbReference type="GO" id="GO:0016787">
    <property type="term" value="F:hydrolase activity"/>
    <property type="evidence" value="ECO:0007669"/>
    <property type="project" value="UniProtKB-KW"/>
</dbReference>